<evidence type="ECO:0000256" key="1">
    <source>
        <dbReference type="RuleBase" id="RU363076"/>
    </source>
</evidence>
<dbReference type="Pfam" id="PF02104">
    <property type="entry name" value="SURF1"/>
    <property type="match status" value="1"/>
</dbReference>
<dbReference type="GO" id="GO:0005886">
    <property type="term" value="C:plasma membrane"/>
    <property type="evidence" value="ECO:0007669"/>
    <property type="project" value="UniProtKB-SubCell"/>
</dbReference>
<comment type="subcellular location">
    <subcellularLocation>
        <location evidence="1">Cell membrane</location>
        <topology evidence="1">Multi-pass membrane protein</topology>
    </subcellularLocation>
</comment>
<reference evidence="3 5" key="1">
    <citation type="submission" date="2019-05" db="EMBL/GenBank/DDBJ databases">
        <title>Mumia sp. nov., isolated from the intestinal contents of plateau pika (Ochotona curzoniae) in the Qinghai-Tibet plateau of China.</title>
        <authorList>
            <person name="Tian Z."/>
        </authorList>
    </citation>
    <scope>NUCLEOTIDE SEQUENCE [LARGE SCALE GENOMIC DNA]</scope>
    <source>
        <strain evidence="5">527</strain>
        <strain evidence="3">Z527</strain>
    </source>
</reference>
<dbReference type="Proteomes" id="UP000306740">
    <property type="component" value="Unassembled WGS sequence"/>
</dbReference>
<dbReference type="RefSeq" id="WP_139105017.1">
    <property type="nucleotide sequence ID" value="NZ_VDFR01000004.1"/>
</dbReference>
<gene>
    <name evidence="4" type="ORF">FHE65_01085</name>
    <name evidence="3" type="ORF">FHE65_02170</name>
</gene>
<dbReference type="CDD" id="cd06662">
    <property type="entry name" value="SURF1"/>
    <property type="match status" value="1"/>
</dbReference>
<proteinExistence type="inferred from homology"/>
<organism evidence="3 5">
    <name type="scientific">Mumia zhuanghuii</name>
    <dbReference type="NCBI Taxonomy" id="2585211"/>
    <lineage>
        <taxon>Bacteria</taxon>
        <taxon>Bacillati</taxon>
        <taxon>Actinomycetota</taxon>
        <taxon>Actinomycetes</taxon>
        <taxon>Propionibacteriales</taxon>
        <taxon>Nocardioidaceae</taxon>
        <taxon>Mumia</taxon>
    </lineage>
</organism>
<dbReference type="InterPro" id="IPR002994">
    <property type="entry name" value="Surf1/Shy1"/>
</dbReference>
<feature type="transmembrane region" description="Helical" evidence="1">
    <location>
        <begin position="6"/>
        <end position="28"/>
    </location>
</feature>
<protein>
    <recommendedName>
        <fullName evidence="1">SURF1-like protein</fullName>
    </recommendedName>
</protein>
<dbReference type="PROSITE" id="PS50895">
    <property type="entry name" value="SURF1"/>
    <property type="match status" value="1"/>
</dbReference>
<comment type="caution">
    <text evidence="3">The sequence shown here is derived from an EMBL/GenBank/DDBJ whole genome shotgun (WGS) entry which is preliminary data.</text>
</comment>
<feature type="region of interest" description="Disordered" evidence="2">
    <location>
        <begin position="262"/>
        <end position="282"/>
    </location>
</feature>
<evidence type="ECO:0000256" key="2">
    <source>
        <dbReference type="SAM" id="MobiDB-lite"/>
    </source>
</evidence>
<evidence type="ECO:0000313" key="4">
    <source>
        <dbReference type="EMBL" id="TNC52198.1"/>
    </source>
</evidence>
<keyword evidence="1" id="KW-1003">Cell membrane</keyword>
<dbReference type="EMBL" id="VDFR01000009">
    <property type="protein sequence ID" value="TNC51330.1"/>
    <property type="molecule type" value="Genomic_DNA"/>
</dbReference>
<evidence type="ECO:0000313" key="5">
    <source>
        <dbReference type="Proteomes" id="UP000306740"/>
    </source>
</evidence>
<comment type="similarity">
    <text evidence="1">Belongs to the SURF1 family.</text>
</comment>
<feature type="transmembrane region" description="Helical" evidence="1">
    <location>
        <begin position="216"/>
        <end position="234"/>
    </location>
</feature>
<sequence length="282" mass="30888">MGWLSPRLWGLHLLVVAAVAFTTFMGLWQMGVYDERRDEDKANHATAESVPLQDVLGPDDPYTSNADYHPVTFTGTYGATDEQVWVKGREHEGRPGYWLVAPVVVDGVESDGGGRDPALLVVRGWSEEAGELPPTPQGDVAITAVLQAGDSRGSAFDAQTRTLDGIRIPRLVNEMPYDLYGGYGIVTAQDPADPAALTRATVPDPTSDSTAGLRNLFYAIEWWIFGVFAIFMWWRMCQDIRREATVTAPRIPAAKRAAQEAVRARARARATEPVDETSPSGR</sequence>
<keyword evidence="1" id="KW-0812">Transmembrane</keyword>
<evidence type="ECO:0000313" key="3">
    <source>
        <dbReference type="EMBL" id="TNC51330.1"/>
    </source>
</evidence>
<keyword evidence="1" id="KW-1133">Transmembrane helix</keyword>
<name>A0A5C4N3D8_9ACTN</name>
<keyword evidence="1" id="KW-0472">Membrane</keyword>
<dbReference type="EMBL" id="VDFR01000004">
    <property type="protein sequence ID" value="TNC52198.1"/>
    <property type="molecule type" value="Genomic_DNA"/>
</dbReference>
<accession>A0A5C4N3D8</accession>
<dbReference type="OrthoDB" id="3266379at2"/>
<dbReference type="AlphaFoldDB" id="A0A5C4N3D8"/>